<accession>A0ABQ9GZD1</accession>
<dbReference type="Proteomes" id="UP001159363">
    <property type="component" value="Chromosome 7"/>
</dbReference>
<protein>
    <submittedName>
        <fullName evidence="1">Uncharacterized protein</fullName>
    </submittedName>
</protein>
<organism evidence="1 2">
    <name type="scientific">Dryococelus australis</name>
    <dbReference type="NCBI Taxonomy" id="614101"/>
    <lineage>
        <taxon>Eukaryota</taxon>
        <taxon>Metazoa</taxon>
        <taxon>Ecdysozoa</taxon>
        <taxon>Arthropoda</taxon>
        <taxon>Hexapoda</taxon>
        <taxon>Insecta</taxon>
        <taxon>Pterygota</taxon>
        <taxon>Neoptera</taxon>
        <taxon>Polyneoptera</taxon>
        <taxon>Phasmatodea</taxon>
        <taxon>Verophasmatodea</taxon>
        <taxon>Anareolatae</taxon>
        <taxon>Phasmatidae</taxon>
        <taxon>Eurycanthinae</taxon>
        <taxon>Dryococelus</taxon>
    </lineage>
</organism>
<evidence type="ECO:0000313" key="1">
    <source>
        <dbReference type="EMBL" id="KAJ8877389.1"/>
    </source>
</evidence>
<comment type="caution">
    <text evidence="1">The sequence shown here is derived from an EMBL/GenBank/DDBJ whole genome shotgun (WGS) entry which is preliminary data.</text>
</comment>
<dbReference type="EMBL" id="JARBHB010000008">
    <property type="protein sequence ID" value="KAJ8877389.1"/>
    <property type="molecule type" value="Genomic_DNA"/>
</dbReference>
<keyword evidence="2" id="KW-1185">Reference proteome</keyword>
<reference evidence="1 2" key="1">
    <citation type="submission" date="2023-02" db="EMBL/GenBank/DDBJ databases">
        <title>LHISI_Scaffold_Assembly.</title>
        <authorList>
            <person name="Stuart O.P."/>
            <person name="Cleave R."/>
            <person name="Magrath M.J.L."/>
            <person name="Mikheyev A.S."/>
        </authorList>
    </citation>
    <scope>NUCLEOTIDE SEQUENCE [LARGE SCALE GENOMIC DNA]</scope>
    <source>
        <strain evidence="1">Daus_M_001</strain>
        <tissue evidence="1">Leg muscle</tissue>
    </source>
</reference>
<name>A0ABQ9GZD1_9NEOP</name>
<evidence type="ECO:0000313" key="2">
    <source>
        <dbReference type="Proteomes" id="UP001159363"/>
    </source>
</evidence>
<sequence>MASVFKVLRKPMLLQPQNATLVIMTLCYVSYYDVKRSLSYAPHEILDTVEGLHSIDTTIGTGGEMTSFISFKLIVRRASNFAENL</sequence>
<gene>
    <name evidence="1" type="ORF">PR048_021843</name>
</gene>
<proteinExistence type="predicted"/>